<dbReference type="Proteomes" id="UP000707451">
    <property type="component" value="Unassembled WGS sequence"/>
</dbReference>
<comment type="caution">
    <text evidence="1">The sequence shown here is derived from an EMBL/GenBank/DDBJ whole genome shotgun (WGS) entry which is preliminary data.</text>
</comment>
<dbReference type="AlphaFoldDB" id="A0A9P8BTM6"/>
<proteinExistence type="predicted"/>
<protein>
    <submittedName>
        <fullName evidence="1">Uncharacterized protein</fullName>
    </submittedName>
</protein>
<keyword evidence="2" id="KW-1185">Reference proteome</keyword>
<evidence type="ECO:0000313" key="1">
    <source>
        <dbReference type="EMBL" id="KAG9068379.1"/>
    </source>
</evidence>
<dbReference type="EMBL" id="JAHRHY010000006">
    <property type="protein sequence ID" value="KAG9068379.1"/>
    <property type="molecule type" value="Genomic_DNA"/>
</dbReference>
<name>A0A9P8BTM6_9FUNG</name>
<sequence>MIHFPPTKPVITNTRLKQYAPFVHRLSLSGPFRPEYYTIKFLRIRTFDFNYKCNYQAPCNKYEIDRDLDAAMIAEDNANKANFIRLNPTIKDLQVDIGPPQLPADFWDAISTTLDNPTEQSWRQTGRILEGVRPV</sequence>
<organism evidence="1 2">
    <name type="scientific">Linnemannia hyalina</name>
    <dbReference type="NCBI Taxonomy" id="64524"/>
    <lineage>
        <taxon>Eukaryota</taxon>
        <taxon>Fungi</taxon>
        <taxon>Fungi incertae sedis</taxon>
        <taxon>Mucoromycota</taxon>
        <taxon>Mortierellomycotina</taxon>
        <taxon>Mortierellomycetes</taxon>
        <taxon>Mortierellales</taxon>
        <taxon>Mortierellaceae</taxon>
        <taxon>Linnemannia</taxon>
    </lineage>
</organism>
<reference evidence="1" key="1">
    <citation type="submission" date="2021-06" db="EMBL/GenBank/DDBJ databases">
        <title>Genome Sequence of Mortierella hyaline Strain SCG-10, a Cold-Adapted, Nitrate-Reducing Fungus Isolated from Soil in Minnesota, USA.</title>
        <authorList>
            <person name="Aldossari N."/>
        </authorList>
    </citation>
    <scope>NUCLEOTIDE SEQUENCE</scope>
    <source>
        <strain evidence="1">SCG-10</strain>
    </source>
</reference>
<evidence type="ECO:0000313" key="2">
    <source>
        <dbReference type="Proteomes" id="UP000707451"/>
    </source>
</evidence>
<gene>
    <name evidence="1" type="ORF">KI688_010647</name>
</gene>
<accession>A0A9P8BTM6</accession>